<dbReference type="Pfam" id="PF08768">
    <property type="entry name" value="THAP4_heme-bd"/>
    <property type="match status" value="1"/>
</dbReference>
<proteinExistence type="predicted"/>
<dbReference type="InterPro" id="IPR045165">
    <property type="entry name" value="Nitrobindin"/>
</dbReference>
<dbReference type="InterPro" id="IPR012674">
    <property type="entry name" value="Calycin"/>
</dbReference>
<protein>
    <recommendedName>
        <fullName evidence="2">THAP4-like heme-binding domain-containing protein</fullName>
    </recommendedName>
</protein>
<evidence type="ECO:0000313" key="4">
    <source>
        <dbReference type="Proteomes" id="UP001176961"/>
    </source>
</evidence>
<reference evidence="3" key="1">
    <citation type="submission" date="2023-07" db="EMBL/GenBank/DDBJ databases">
        <authorList>
            <consortium name="CYATHOMIX"/>
        </authorList>
    </citation>
    <scope>NUCLEOTIDE SEQUENCE</scope>
    <source>
        <strain evidence="3">N/A</strain>
    </source>
</reference>
<accession>A0AA36GSV6</accession>
<evidence type="ECO:0000259" key="2">
    <source>
        <dbReference type="Pfam" id="PF08768"/>
    </source>
</evidence>
<comment type="caution">
    <text evidence="3">The sequence shown here is derived from an EMBL/GenBank/DDBJ whole genome shotgun (WGS) entry which is preliminary data.</text>
</comment>
<keyword evidence="4" id="KW-1185">Reference proteome</keyword>
<dbReference type="InterPro" id="IPR014878">
    <property type="entry name" value="THAP4-like_heme-bd"/>
</dbReference>
<dbReference type="EMBL" id="CATQJL010000223">
    <property type="protein sequence ID" value="CAJ0597715.1"/>
    <property type="molecule type" value="Genomic_DNA"/>
</dbReference>
<sequence length="367" mass="41451">MADDLQELAGSGRKFPISRLMNGMKNLNGQTLFKLKDENSNGSKSPSEPMPMTKSADLNVTLKGPSNEVLKFFNNDNNEKGEDVDNKRISSEEIDSTLLTTVSERPMMEVMTPRLPQANECGDVIEPLCAKQHLRCKEKNDYKRSSSTSDSVYHSPLEMDLQKKRHIHILQLSTSLLLYQCGITGRALCFTITCDPLCQRPLRDPDRWKKHHEEVATNRSSCEETGLVMEHCPRTCHACGDSIDFAYDVRRLPKELKSVAWMVGRWRSEFGGKALFPTIPKFTYGEQIDISISDVTRNSTPSLNYTAFAWDISVPEDELVEIHSESGYINVNRDKKTGLDMVSLTTAMSNGACFCILDKHDDLKKMR</sequence>
<organism evidence="3 4">
    <name type="scientific">Cylicocyclus nassatus</name>
    <name type="common">Nematode worm</name>
    <dbReference type="NCBI Taxonomy" id="53992"/>
    <lineage>
        <taxon>Eukaryota</taxon>
        <taxon>Metazoa</taxon>
        <taxon>Ecdysozoa</taxon>
        <taxon>Nematoda</taxon>
        <taxon>Chromadorea</taxon>
        <taxon>Rhabditida</taxon>
        <taxon>Rhabditina</taxon>
        <taxon>Rhabditomorpha</taxon>
        <taxon>Strongyloidea</taxon>
        <taxon>Strongylidae</taxon>
        <taxon>Cylicocyclus</taxon>
    </lineage>
</organism>
<dbReference type="Gene3D" id="2.40.128.20">
    <property type="match status" value="1"/>
</dbReference>
<dbReference type="SUPFAM" id="SSF50814">
    <property type="entry name" value="Lipocalins"/>
    <property type="match status" value="1"/>
</dbReference>
<dbReference type="PANTHER" id="PTHR15854">
    <property type="entry name" value="THAP4 PROTEIN"/>
    <property type="match status" value="1"/>
</dbReference>
<dbReference type="Proteomes" id="UP001176961">
    <property type="component" value="Unassembled WGS sequence"/>
</dbReference>
<evidence type="ECO:0000256" key="1">
    <source>
        <dbReference type="SAM" id="MobiDB-lite"/>
    </source>
</evidence>
<evidence type="ECO:0000313" key="3">
    <source>
        <dbReference type="EMBL" id="CAJ0597715.1"/>
    </source>
</evidence>
<dbReference type="AlphaFoldDB" id="A0AA36GSV6"/>
<dbReference type="PANTHER" id="PTHR15854:SF2">
    <property type="entry name" value="MARVEL DOMAIN-CONTAINING PROTEIN-RELATED"/>
    <property type="match status" value="1"/>
</dbReference>
<name>A0AA36GSV6_CYLNA</name>
<feature type="region of interest" description="Disordered" evidence="1">
    <location>
        <begin position="34"/>
        <end position="58"/>
    </location>
</feature>
<gene>
    <name evidence="3" type="ORF">CYNAS_LOCUS9698</name>
</gene>
<feature type="domain" description="THAP4-like heme-binding" evidence="2">
    <location>
        <begin position="256"/>
        <end position="353"/>
    </location>
</feature>